<gene>
    <name evidence="5" type="ORF">CANTADRAFT_293859</name>
</gene>
<feature type="compositionally biased region" description="Basic and acidic residues" evidence="4">
    <location>
        <begin position="20"/>
        <end position="30"/>
    </location>
</feature>
<evidence type="ECO:0000313" key="5">
    <source>
        <dbReference type="EMBL" id="ODV78028.1"/>
    </source>
</evidence>
<keyword evidence="3" id="KW-0862">Zinc</keyword>
<dbReference type="RefSeq" id="XP_020063150.1">
    <property type="nucleotide sequence ID" value="XM_020208283.1"/>
</dbReference>
<dbReference type="Gene3D" id="3.30.40.10">
    <property type="entry name" value="Zinc/RING finger domain, C3HC4 (zinc finger)"/>
    <property type="match status" value="1"/>
</dbReference>
<dbReference type="PANTHER" id="PTHR28042">
    <property type="entry name" value="E3 UBIQUITIN-PROTEIN LIGASE COMPLEX SLX5-SLX8 SUBUNIT SLX5"/>
    <property type="match status" value="1"/>
</dbReference>
<evidence type="ECO:0000313" key="6">
    <source>
        <dbReference type="Proteomes" id="UP000094285"/>
    </source>
</evidence>
<evidence type="ECO:0000256" key="4">
    <source>
        <dbReference type="SAM" id="MobiDB-lite"/>
    </source>
</evidence>
<dbReference type="InterPro" id="IPR038886">
    <property type="entry name" value="E3_SLX5/Rfp1"/>
</dbReference>
<feature type="compositionally biased region" description="Low complexity" evidence="4">
    <location>
        <begin position="95"/>
        <end position="105"/>
    </location>
</feature>
<feature type="compositionally biased region" description="Acidic residues" evidence="4">
    <location>
        <begin position="40"/>
        <end position="54"/>
    </location>
</feature>
<keyword evidence="1" id="KW-0479">Metal-binding</keyword>
<evidence type="ECO:0000256" key="2">
    <source>
        <dbReference type="ARBA" id="ARBA00022771"/>
    </source>
</evidence>
<reference evidence="6" key="1">
    <citation type="submission" date="2016-05" db="EMBL/GenBank/DDBJ databases">
        <title>Comparative genomics of biotechnologically important yeasts.</title>
        <authorList>
            <consortium name="DOE Joint Genome Institute"/>
            <person name="Riley R."/>
            <person name="Haridas S."/>
            <person name="Wolfe K.H."/>
            <person name="Lopes M.R."/>
            <person name="Hittinger C.T."/>
            <person name="Goker M."/>
            <person name="Salamov A."/>
            <person name="Wisecaver J."/>
            <person name="Long T.M."/>
            <person name="Aerts A.L."/>
            <person name="Barry K."/>
            <person name="Choi C."/>
            <person name="Clum A."/>
            <person name="Coughlan A.Y."/>
            <person name="Deshpande S."/>
            <person name="Douglass A.P."/>
            <person name="Hanson S.J."/>
            <person name="Klenk H.-P."/>
            <person name="Labutti K."/>
            <person name="Lapidus A."/>
            <person name="Lindquist E."/>
            <person name="Lipzen A."/>
            <person name="Meier-Kolthoff J.P."/>
            <person name="Ohm R.A."/>
            <person name="Otillar R.P."/>
            <person name="Pangilinan J."/>
            <person name="Peng Y."/>
            <person name="Rokas A."/>
            <person name="Rosa C.A."/>
            <person name="Scheuner C."/>
            <person name="Sibirny A.A."/>
            <person name="Slot J.C."/>
            <person name="Stielow J.B."/>
            <person name="Sun H."/>
            <person name="Kurtzman C.P."/>
            <person name="Blackwell M."/>
            <person name="Grigoriev I.V."/>
            <person name="Jeffries T.W."/>
        </authorList>
    </citation>
    <scope>NUCLEOTIDE SEQUENCE [LARGE SCALE GENOMIC DNA]</scope>
    <source>
        <strain evidence="6">NRRL Y-17324</strain>
    </source>
</reference>
<dbReference type="GO" id="GO:0008270">
    <property type="term" value="F:zinc ion binding"/>
    <property type="evidence" value="ECO:0007669"/>
    <property type="project" value="UniProtKB-KW"/>
</dbReference>
<dbReference type="AlphaFoldDB" id="A0A1E4SEW0"/>
<dbReference type="PROSITE" id="PS00518">
    <property type="entry name" value="ZF_RING_1"/>
    <property type="match status" value="1"/>
</dbReference>
<dbReference type="STRING" id="984487.A0A1E4SEW0"/>
<protein>
    <recommendedName>
        <fullName evidence="7">RING-type domain-containing protein</fullName>
    </recommendedName>
</protein>
<dbReference type="OrthoDB" id="4090114at2759"/>
<name>A0A1E4SEW0_9ASCO</name>
<feature type="region of interest" description="Disordered" evidence="4">
    <location>
        <begin position="1"/>
        <end position="114"/>
    </location>
</feature>
<evidence type="ECO:0000256" key="3">
    <source>
        <dbReference type="ARBA" id="ARBA00022833"/>
    </source>
</evidence>
<accession>A0A1E4SEW0</accession>
<dbReference type="GeneID" id="30982420"/>
<evidence type="ECO:0008006" key="7">
    <source>
        <dbReference type="Google" id="ProtNLM"/>
    </source>
</evidence>
<keyword evidence="2" id="KW-0863">Zinc-finger</keyword>
<dbReference type="SUPFAM" id="SSF57850">
    <property type="entry name" value="RING/U-box"/>
    <property type="match status" value="1"/>
</dbReference>
<keyword evidence="6" id="KW-1185">Reference proteome</keyword>
<feature type="compositionally biased region" description="Basic and acidic residues" evidence="4">
    <location>
        <begin position="1"/>
        <end position="11"/>
    </location>
</feature>
<dbReference type="InterPro" id="IPR017907">
    <property type="entry name" value="Znf_RING_CS"/>
</dbReference>
<dbReference type="GO" id="GO:0004842">
    <property type="term" value="F:ubiquitin-protein transferase activity"/>
    <property type="evidence" value="ECO:0007669"/>
    <property type="project" value="TreeGrafter"/>
</dbReference>
<proteinExistence type="predicted"/>
<organism evidence="5 6">
    <name type="scientific">Suhomyces tanzawaensis NRRL Y-17324</name>
    <dbReference type="NCBI Taxonomy" id="984487"/>
    <lineage>
        <taxon>Eukaryota</taxon>
        <taxon>Fungi</taxon>
        <taxon>Dikarya</taxon>
        <taxon>Ascomycota</taxon>
        <taxon>Saccharomycotina</taxon>
        <taxon>Pichiomycetes</taxon>
        <taxon>Debaryomycetaceae</taxon>
        <taxon>Suhomyces</taxon>
    </lineage>
</organism>
<dbReference type="GO" id="GO:0033768">
    <property type="term" value="C:SUMO-targeted ubiquitin ligase complex"/>
    <property type="evidence" value="ECO:0007669"/>
    <property type="project" value="TreeGrafter"/>
</dbReference>
<dbReference type="EMBL" id="KV453914">
    <property type="protein sequence ID" value="ODV78028.1"/>
    <property type="molecule type" value="Genomic_DNA"/>
</dbReference>
<sequence length="402" mass="45458">MSSIRRGEELGTPKTGSDPHSVEDTVHALDEPSAPQTDPQVEEVIEISDDEIEVTDVRPTGDATRRRRSPRRVVHIDEDDDDDLQITGSNPSPAPLASLLPPQQSHHQDYDDDDFDGEIEIINERPIARPPGPAPYNGSRRPVLPLFNRINSMVHSQFGQSEGLSRSRNGFRSRVWVPFSATGRNARGRRVSSITENHLAEYIHSMLQRQQDHPHFDDYGLGDPDAIESSIMNRIERENESAMDQRLANENMFNRKVLQEKKEQALNEKHGYTNNISPQLTIGCELCGVVLGEGIPSDFKPDSRYNENFEKYIKEYRVQAPWFCALQCTSADIDLSKRIFASKCGHVFCGRCVKNIANRPRRTKNTPLVYSITNPSLVSPPKCPGPDCNKKFTAKNFLELYY</sequence>
<dbReference type="PANTHER" id="PTHR28042:SF1">
    <property type="entry name" value="E3 UBIQUITIN-PROTEIN LIGASE COMPLEX SLX5-SLX8 SUBUNIT SLX5"/>
    <property type="match status" value="1"/>
</dbReference>
<dbReference type="Proteomes" id="UP000094285">
    <property type="component" value="Unassembled WGS sequence"/>
</dbReference>
<evidence type="ECO:0000256" key="1">
    <source>
        <dbReference type="ARBA" id="ARBA00022723"/>
    </source>
</evidence>
<dbReference type="InterPro" id="IPR013083">
    <property type="entry name" value="Znf_RING/FYVE/PHD"/>
</dbReference>